<comment type="caution">
    <text evidence="2">The sequence shown here is derived from an EMBL/GenBank/DDBJ whole genome shotgun (WGS) entry which is preliminary data.</text>
</comment>
<feature type="region of interest" description="Disordered" evidence="1">
    <location>
        <begin position="199"/>
        <end position="235"/>
    </location>
</feature>
<feature type="region of interest" description="Disordered" evidence="1">
    <location>
        <begin position="345"/>
        <end position="396"/>
    </location>
</feature>
<feature type="region of interest" description="Disordered" evidence="1">
    <location>
        <begin position="1"/>
        <end position="40"/>
    </location>
</feature>
<feature type="compositionally biased region" description="Low complexity" evidence="1">
    <location>
        <begin position="775"/>
        <end position="784"/>
    </location>
</feature>
<feature type="region of interest" description="Disordered" evidence="1">
    <location>
        <begin position="845"/>
        <end position="903"/>
    </location>
</feature>
<keyword evidence="3" id="KW-1185">Reference proteome</keyword>
<dbReference type="Proteomes" id="UP000777482">
    <property type="component" value="Unassembled WGS sequence"/>
</dbReference>
<organism evidence="2 3">
    <name type="scientific">Rhodotorula mucilaginosa</name>
    <name type="common">Yeast</name>
    <name type="synonym">Rhodotorula rubra</name>
    <dbReference type="NCBI Taxonomy" id="5537"/>
    <lineage>
        <taxon>Eukaryota</taxon>
        <taxon>Fungi</taxon>
        <taxon>Dikarya</taxon>
        <taxon>Basidiomycota</taxon>
        <taxon>Pucciniomycotina</taxon>
        <taxon>Microbotryomycetes</taxon>
        <taxon>Sporidiobolales</taxon>
        <taxon>Sporidiobolaceae</taxon>
        <taxon>Rhodotorula</taxon>
    </lineage>
</organism>
<evidence type="ECO:0000313" key="2">
    <source>
        <dbReference type="EMBL" id="KAG0665339.1"/>
    </source>
</evidence>
<feature type="compositionally biased region" description="Basic and acidic residues" evidence="1">
    <location>
        <begin position="18"/>
        <end position="31"/>
    </location>
</feature>
<feature type="compositionally biased region" description="Polar residues" evidence="1">
    <location>
        <begin position="847"/>
        <end position="866"/>
    </location>
</feature>
<evidence type="ECO:0008006" key="4">
    <source>
        <dbReference type="Google" id="ProtNLM"/>
    </source>
</evidence>
<accession>A0A9P6W7V9</accession>
<evidence type="ECO:0000313" key="3">
    <source>
        <dbReference type="Proteomes" id="UP000777482"/>
    </source>
</evidence>
<feature type="region of interest" description="Disordered" evidence="1">
    <location>
        <begin position="101"/>
        <end position="167"/>
    </location>
</feature>
<feature type="region of interest" description="Disordered" evidence="1">
    <location>
        <begin position="62"/>
        <end position="87"/>
    </location>
</feature>
<feature type="compositionally biased region" description="Low complexity" evidence="1">
    <location>
        <begin position="793"/>
        <end position="824"/>
    </location>
</feature>
<feature type="compositionally biased region" description="Polar residues" evidence="1">
    <location>
        <begin position="383"/>
        <end position="393"/>
    </location>
</feature>
<name>A0A9P6W7V9_RHOMI</name>
<proteinExistence type="predicted"/>
<dbReference type="OrthoDB" id="2527107at2759"/>
<reference evidence="2 3" key="1">
    <citation type="submission" date="2020-11" db="EMBL/GenBank/DDBJ databases">
        <title>Kefir isolates.</title>
        <authorList>
            <person name="Marcisauskas S."/>
            <person name="Kim Y."/>
            <person name="Blasche S."/>
        </authorList>
    </citation>
    <scope>NUCLEOTIDE SEQUENCE [LARGE SCALE GENOMIC DNA]</scope>
    <source>
        <strain evidence="2 3">KR</strain>
    </source>
</reference>
<feature type="compositionally biased region" description="Basic and acidic residues" evidence="1">
    <location>
        <begin position="635"/>
        <end position="658"/>
    </location>
</feature>
<feature type="compositionally biased region" description="Low complexity" evidence="1">
    <location>
        <begin position="465"/>
        <end position="485"/>
    </location>
</feature>
<dbReference type="AlphaFoldDB" id="A0A9P6W7V9"/>
<feature type="region of interest" description="Disordered" evidence="1">
    <location>
        <begin position="543"/>
        <end position="833"/>
    </location>
</feature>
<dbReference type="EMBL" id="PUHQ01000009">
    <property type="protein sequence ID" value="KAG0665339.1"/>
    <property type="molecule type" value="Genomic_DNA"/>
</dbReference>
<feature type="compositionally biased region" description="Pro residues" evidence="1">
    <location>
        <begin position="623"/>
        <end position="633"/>
    </location>
</feature>
<feature type="compositionally biased region" description="Low complexity" evidence="1">
    <location>
        <begin position="556"/>
        <end position="578"/>
    </location>
</feature>
<feature type="region of interest" description="Disordered" evidence="1">
    <location>
        <begin position="447"/>
        <end position="515"/>
    </location>
</feature>
<gene>
    <name evidence="2" type="ORF">C6P46_006786</name>
</gene>
<feature type="compositionally biased region" description="Basic and acidic residues" evidence="1">
    <location>
        <begin position="132"/>
        <end position="145"/>
    </location>
</feature>
<sequence length="903" mass="94722">MATLLDDLDPYGAQSHAADAHDRKQSWRESTPDDAPASPITRLLDLSFLAAVTPRSPERSALIDFSVSPPPPLYPSSKPSAQPDMAPVHLLDNDSFAIESPIRSSEAGWQAEEKENRPLAKPARKRWSVMTKLREEQEQRQDRPRQSSPPVKDLSPFRAAGDASVFPSPSQLGVVDLSLIADEGASFLAVADTSETAALPRLGSRAPQAQAQTRKDENLSGDSSGGGGQSGGMSVLLRGFEGDASAITRAGETGRGDPAHLAQSSSILPTTLTSSHRRALQQSVAHFDSPPLLLNEATFSFNDPSSSRGGGGGEEVTLLNCSTASFKDYRDSPRKPRLLLSTHTEDWSLEEEEGETMSSQVGDDGGKTPRPPRRQTGRGRVSDATTASFSSDGDSFRLDRFQTSGFGTGILNQSPPTAALKPESTGTLRLELGLGLGGLDAFTFASPPREASVSPPGSPVTSELASSTRTVTAPSRSSSRASTVVDDALARSSSSETETELETETTRKPPRVPVVVQSITATPMPAAKATAMSGAERLKRRLEELRAQKQRQQAVSSSTAAAAASTRTRASTTTPAATIVPTSATPAAAAGRSFARPSLEPTTAPPTTTGRLARPRTSALPPTTAPPMQPPATPGERKESTAARLERLRSERKERETIRSATTATPGRTGGGLVRSASLIAPRDRSLASFSSGGSSDVRSGSGARFLPSSQSLADLSTIAKQPATASRRTSLLPAPAPAPTAPSRRTSLAPSSEVPRRRMSLAPESSSAPPPPAARSSRQSLAPTSRDNGLDRSLPPSSSFSSSSSRTSVASSIRRSSSLQQISEPVPGRRGSLAAAAMKPNLASLAPTQERTPFKSLQAQSTSSELAAMREAASTTSGIARAPSTRRLSRLARPSMGSLGPR</sequence>
<protein>
    <recommendedName>
        <fullName evidence="4">Proteophosphoglycan ppg4</fullName>
    </recommendedName>
</protein>
<evidence type="ECO:0000256" key="1">
    <source>
        <dbReference type="SAM" id="MobiDB-lite"/>
    </source>
</evidence>
<feature type="compositionally biased region" description="Low complexity" evidence="1">
    <location>
        <begin position="687"/>
        <end position="703"/>
    </location>
</feature>